<protein>
    <submittedName>
        <fullName evidence="1">Uncharacterized protein</fullName>
    </submittedName>
</protein>
<dbReference type="HOGENOM" id="CLU_222511_0_0_9"/>
<dbReference type="Proteomes" id="UP000017247">
    <property type="component" value="Unassembled WGS sequence"/>
</dbReference>
<evidence type="ECO:0000313" key="2">
    <source>
        <dbReference type="Proteomes" id="UP000017247"/>
    </source>
</evidence>
<accession>U6FEA9</accession>
<reference evidence="1" key="1">
    <citation type="submission" date="2013-09" db="EMBL/GenBank/DDBJ databases">
        <title>Draft Genome Sequence of five Lactobacillus helveticus strains CIRM-BIA 101T, 103, 104, 951 and 953 isolated from milk product.</title>
        <authorList>
            <person name="Valence F."/>
            <person name="Chuat V."/>
            <person name="Ma L."/>
            <person name="Creno S."/>
            <person name="Falentin H."/>
            <person name="Lortal S."/>
            <person name="Bizet C."/>
            <person name="Clermont D."/>
            <person name="Loux V."/>
            <person name="Bouchier C."/>
            <person name="Cousin S."/>
        </authorList>
    </citation>
    <scope>NUCLEOTIDE SEQUENCE [LARGE SCALE GENOMIC DNA]</scope>
    <source>
        <strain evidence="1">CIRM-BIA 104</strain>
    </source>
</reference>
<name>U6FEA9_LACHE</name>
<organism evidence="1 2">
    <name type="scientific">Lactobacillus helveticus CIRM-BIA 104</name>
    <dbReference type="NCBI Taxonomy" id="1226333"/>
    <lineage>
        <taxon>Bacteria</taxon>
        <taxon>Bacillati</taxon>
        <taxon>Bacillota</taxon>
        <taxon>Bacilli</taxon>
        <taxon>Lactobacillales</taxon>
        <taxon>Lactobacillaceae</taxon>
        <taxon>Lactobacillus</taxon>
    </lineage>
</organism>
<gene>
    <name evidence="1" type="ORF">LHCIRMBIA104_01595</name>
</gene>
<sequence>MKFLKTFNNSAA</sequence>
<dbReference type="EMBL" id="CBUL010000141">
    <property type="protein sequence ID" value="CDI60906.1"/>
    <property type="molecule type" value="Genomic_DNA"/>
</dbReference>
<evidence type="ECO:0000313" key="1">
    <source>
        <dbReference type="EMBL" id="CDI60906.1"/>
    </source>
</evidence>
<proteinExistence type="predicted"/>
<comment type="caution">
    <text evidence="1">The sequence shown here is derived from an EMBL/GenBank/DDBJ whole genome shotgun (WGS) entry which is preliminary data.</text>
</comment>